<gene>
    <name evidence="5" type="ORF">CUNI_LOCUS12208</name>
</gene>
<comment type="caution">
    <text evidence="5">The sequence shown here is derived from an EMBL/GenBank/DDBJ whole genome shotgun (WGS) entry which is preliminary data.</text>
</comment>
<proteinExistence type="predicted"/>
<dbReference type="OrthoDB" id="6112161at2759"/>
<feature type="domain" description="Antistasin-like" evidence="4">
    <location>
        <begin position="33"/>
        <end position="58"/>
    </location>
</feature>
<evidence type="ECO:0000313" key="6">
    <source>
        <dbReference type="Proteomes" id="UP000678393"/>
    </source>
</evidence>
<keyword evidence="6" id="KW-1185">Reference proteome</keyword>
<protein>
    <recommendedName>
        <fullName evidence="4">Antistasin-like domain-containing protein</fullName>
    </recommendedName>
</protein>
<evidence type="ECO:0000256" key="2">
    <source>
        <dbReference type="ARBA" id="ARBA00022900"/>
    </source>
</evidence>
<name>A0A8S3ZG26_9EUPU</name>
<evidence type="ECO:0000256" key="1">
    <source>
        <dbReference type="ARBA" id="ARBA00022690"/>
    </source>
</evidence>
<dbReference type="InterPro" id="IPR011061">
    <property type="entry name" value="Hirudin/antistatin"/>
</dbReference>
<reference evidence="5" key="1">
    <citation type="submission" date="2021-04" db="EMBL/GenBank/DDBJ databases">
        <authorList>
            <consortium name="Molecular Ecology Group"/>
        </authorList>
    </citation>
    <scope>NUCLEOTIDE SEQUENCE</scope>
</reference>
<evidence type="ECO:0000259" key="4">
    <source>
        <dbReference type="PROSITE" id="PS51252"/>
    </source>
</evidence>
<keyword evidence="3" id="KW-0732">Signal</keyword>
<dbReference type="Pfam" id="PF02822">
    <property type="entry name" value="Antistasin"/>
    <property type="match status" value="2"/>
</dbReference>
<dbReference type="InterPro" id="IPR004094">
    <property type="entry name" value="Antistasin-like"/>
</dbReference>
<accession>A0A8S3ZG26</accession>
<evidence type="ECO:0000313" key="5">
    <source>
        <dbReference type="EMBL" id="CAG5126650.1"/>
    </source>
</evidence>
<dbReference type="PROSITE" id="PS51252">
    <property type="entry name" value="ANTISTASIN"/>
    <property type="match status" value="1"/>
</dbReference>
<dbReference type="SUPFAM" id="SSF57262">
    <property type="entry name" value="Leech antihemostatic proteins"/>
    <property type="match status" value="2"/>
</dbReference>
<sequence>MKLLLAVLLTLTVVSGKPASELDEKHDAKRIICSLVMCDIYCPYGHAKDARGCPLCGCNDQTTTAIPVHRCPLVMCDIYCQGGLKVGADGCRLCQCNDIADV</sequence>
<dbReference type="Proteomes" id="UP000678393">
    <property type="component" value="Unassembled WGS sequence"/>
</dbReference>
<dbReference type="AlphaFoldDB" id="A0A8S3ZG26"/>
<evidence type="ECO:0000256" key="3">
    <source>
        <dbReference type="SAM" id="SignalP"/>
    </source>
</evidence>
<dbReference type="EMBL" id="CAJHNH020002413">
    <property type="protein sequence ID" value="CAG5126650.1"/>
    <property type="molecule type" value="Genomic_DNA"/>
</dbReference>
<dbReference type="Gene3D" id="2.10.22.10">
    <property type="entry name" value="Antistasin, domain 1"/>
    <property type="match status" value="2"/>
</dbReference>
<keyword evidence="2" id="KW-0722">Serine protease inhibitor</keyword>
<dbReference type="GO" id="GO:0004867">
    <property type="term" value="F:serine-type endopeptidase inhibitor activity"/>
    <property type="evidence" value="ECO:0007669"/>
    <property type="project" value="UniProtKB-KW"/>
</dbReference>
<organism evidence="5 6">
    <name type="scientific">Candidula unifasciata</name>
    <dbReference type="NCBI Taxonomy" id="100452"/>
    <lineage>
        <taxon>Eukaryota</taxon>
        <taxon>Metazoa</taxon>
        <taxon>Spiralia</taxon>
        <taxon>Lophotrochozoa</taxon>
        <taxon>Mollusca</taxon>
        <taxon>Gastropoda</taxon>
        <taxon>Heterobranchia</taxon>
        <taxon>Euthyneura</taxon>
        <taxon>Panpulmonata</taxon>
        <taxon>Eupulmonata</taxon>
        <taxon>Stylommatophora</taxon>
        <taxon>Helicina</taxon>
        <taxon>Helicoidea</taxon>
        <taxon>Geomitridae</taxon>
        <taxon>Candidula</taxon>
    </lineage>
</organism>
<feature type="chain" id="PRO_5035932887" description="Antistasin-like domain-containing protein" evidence="3">
    <location>
        <begin position="17"/>
        <end position="102"/>
    </location>
</feature>
<keyword evidence="1" id="KW-0646">Protease inhibitor</keyword>
<feature type="signal peptide" evidence="3">
    <location>
        <begin position="1"/>
        <end position="16"/>
    </location>
</feature>